<keyword evidence="4" id="KW-1185">Reference proteome</keyword>
<gene>
    <name evidence="3" type="ORF">EY643_05030</name>
</gene>
<dbReference type="RefSeq" id="WP_152661166.1">
    <property type="nucleotide sequence ID" value="NZ_CP036422.1"/>
</dbReference>
<evidence type="ECO:0008006" key="5">
    <source>
        <dbReference type="Google" id="ProtNLM"/>
    </source>
</evidence>
<dbReference type="PROSITE" id="PS51257">
    <property type="entry name" value="PROKAR_LIPOPROTEIN"/>
    <property type="match status" value="1"/>
</dbReference>
<evidence type="ECO:0000256" key="1">
    <source>
        <dbReference type="SAM" id="Coils"/>
    </source>
</evidence>
<feature type="coiled-coil region" evidence="1">
    <location>
        <begin position="142"/>
        <end position="183"/>
    </location>
</feature>
<dbReference type="AlphaFoldDB" id="A0A5P9NGX2"/>
<sequence>MAPTFRALTAAFTAGLLLQACAQAPEEPPASPQIDPADITLNLPDQQACDCLAEEPVSVSFLEKGYIELANGNHSEAVEYFNRYNRTETSRTADWEAELAIAFVRSLATGPLFDADAARKSYRDLRTENWQSMELHVQTQLARQALENFLGAEQQRRELRAQNKQLQDDLAKREEALKRLRELTLGRTGSAQ</sequence>
<feature type="signal peptide" evidence="2">
    <location>
        <begin position="1"/>
        <end position="22"/>
    </location>
</feature>
<keyword evidence="1" id="KW-0175">Coiled coil</keyword>
<dbReference type="Proteomes" id="UP000326287">
    <property type="component" value="Chromosome"/>
</dbReference>
<evidence type="ECO:0000256" key="2">
    <source>
        <dbReference type="SAM" id="SignalP"/>
    </source>
</evidence>
<dbReference type="EMBL" id="CP036422">
    <property type="protein sequence ID" value="QFU75060.1"/>
    <property type="molecule type" value="Genomic_DNA"/>
</dbReference>
<organism evidence="3 4">
    <name type="scientific">Halioglobus maricola</name>
    <dbReference type="NCBI Taxonomy" id="2601894"/>
    <lineage>
        <taxon>Bacteria</taxon>
        <taxon>Pseudomonadati</taxon>
        <taxon>Pseudomonadota</taxon>
        <taxon>Gammaproteobacteria</taxon>
        <taxon>Cellvibrionales</taxon>
        <taxon>Halieaceae</taxon>
        <taxon>Halioglobus</taxon>
    </lineage>
</organism>
<protein>
    <recommendedName>
        <fullName evidence="5">Tetratricopeptide repeat protein</fullName>
    </recommendedName>
</protein>
<dbReference type="KEGG" id="halc:EY643_05030"/>
<evidence type="ECO:0000313" key="4">
    <source>
        <dbReference type="Proteomes" id="UP000326287"/>
    </source>
</evidence>
<reference evidence="3 4" key="1">
    <citation type="submission" date="2019-02" db="EMBL/GenBank/DDBJ databases">
        <authorList>
            <person name="Li S.-H."/>
        </authorList>
    </citation>
    <scope>NUCLEOTIDE SEQUENCE [LARGE SCALE GENOMIC DNA]</scope>
    <source>
        <strain evidence="3 4">IMCC14385</strain>
    </source>
</reference>
<feature type="chain" id="PRO_5025043278" description="Tetratricopeptide repeat protein" evidence="2">
    <location>
        <begin position="23"/>
        <end position="192"/>
    </location>
</feature>
<dbReference type="OrthoDB" id="5731372at2"/>
<proteinExistence type="predicted"/>
<accession>A0A5P9NGX2</accession>
<name>A0A5P9NGX2_9GAMM</name>
<keyword evidence="2" id="KW-0732">Signal</keyword>
<evidence type="ECO:0000313" key="3">
    <source>
        <dbReference type="EMBL" id="QFU75060.1"/>
    </source>
</evidence>